<reference evidence="6 7" key="1">
    <citation type="submission" date="2024-04" db="EMBL/GenBank/DDBJ databases">
        <title>Draft genome sequence of Sessilibacter corallicola NBRC 116591.</title>
        <authorList>
            <person name="Miyakawa T."/>
            <person name="Kusuya Y."/>
            <person name="Miura T."/>
        </authorList>
    </citation>
    <scope>NUCLEOTIDE SEQUENCE [LARGE SCALE GENOMIC DNA]</scope>
    <source>
        <strain evidence="6 7">KU-00831-HH</strain>
    </source>
</reference>
<gene>
    <name evidence="6" type="ORF">NBRC116591_19340</name>
</gene>
<dbReference type="InterPro" id="IPR036390">
    <property type="entry name" value="WH_DNA-bd_sf"/>
</dbReference>
<comment type="similarity">
    <text evidence="1">Belongs to the LysR transcriptional regulatory family.</text>
</comment>
<sequence>MLDVSDINLIKTVSETGSVNKAADKLFMSQPTLSKRISRLEQVLKIELFHRYSGGMIPTEAANYLIGNGQFIQSKLDSMRRHVQRLSELEEGTLNIGVGPITEQVYFPKVLLDFIKQTSNIKVSLSTESSERLLSMVDDGSVDVGIGPFQVSDLPEGFLFYGLKSADIIFLARPEHPVFDQDKTYSLEEILAYNSITPKVSQSILEAANTPALQNFPLITCNNYGIAKAMAVKSDYITAGPEILFTEELEKNNLKKIPIDVSIPWSSFCVLREEAIHTPAVNKFIEIMKAF</sequence>
<organism evidence="6 7">
    <name type="scientific">Sessilibacter corallicola</name>
    <dbReference type="NCBI Taxonomy" id="2904075"/>
    <lineage>
        <taxon>Bacteria</taxon>
        <taxon>Pseudomonadati</taxon>
        <taxon>Pseudomonadota</taxon>
        <taxon>Gammaproteobacteria</taxon>
        <taxon>Cellvibrionales</taxon>
        <taxon>Cellvibrionaceae</taxon>
        <taxon>Sessilibacter</taxon>
    </lineage>
</organism>
<dbReference type="InterPro" id="IPR005119">
    <property type="entry name" value="LysR_subst-bd"/>
</dbReference>
<dbReference type="PANTHER" id="PTHR30126">
    <property type="entry name" value="HTH-TYPE TRANSCRIPTIONAL REGULATOR"/>
    <property type="match status" value="1"/>
</dbReference>
<dbReference type="EMBL" id="BAABWN010000006">
    <property type="protein sequence ID" value="GAA6168123.1"/>
    <property type="molecule type" value="Genomic_DNA"/>
</dbReference>
<dbReference type="RefSeq" id="WP_233090410.1">
    <property type="nucleotide sequence ID" value="NZ_BAABWN010000006.1"/>
</dbReference>
<keyword evidence="7" id="KW-1185">Reference proteome</keyword>
<dbReference type="Proteomes" id="UP001465153">
    <property type="component" value="Unassembled WGS sequence"/>
</dbReference>
<dbReference type="PRINTS" id="PR00039">
    <property type="entry name" value="HTHLYSR"/>
</dbReference>
<dbReference type="PROSITE" id="PS50931">
    <property type="entry name" value="HTH_LYSR"/>
    <property type="match status" value="1"/>
</dbReference>
<feature type="domain" description="HTH lysR-type" evidence="5">
    <location>
        <begin position="2"/>
        <end position="59"/>
    </location>
</feature>
<proteinExistence type="inferred from homology"/>
<evidence type="ECO:0000256" key="3">
    <source>
        <dbReference type="ARBA" id="ARBA00023125"/>
    </source>
</evidence>
<keyword evidence="4" id="KW-0804">Transcription</keyword>
<dbReference type="Gene3D" id="3.40.190.290">
    <property type="match status" value="1"/>
</dbReference>
<protein>
    <submittedName>
        <fullName evidence="6">LysR family transcriptional regulator</fullName>
    </submittedName>
</protein>
<dbReference type="SUPFAM" id="SSF53850">
    <property type="entry name" value="Periplasmic binding protein-like II"/>
    <property type="match status" value="1"/>
</dbReference>
<evidence type="ECO:0000313" key="6">
    <source>
        <dbReference type="EMBL" id="GAA6168123.1"/>
    </source>
</evidence>
<keyword evidence="2" id="KW-0805">Transcription regulation</keyword>
<keyword evidence="3" id="KW-0238">DNA-binding</keyword>
<dbReference type="CDD" id="cd05466">
    <property type="entry name" value="PBP2_LTTR_substrate"/>
    <property type="match status" value="1"/>
</dbReference>
<name>A0ABQ0A8Z9_9GAMM</name>
<dbReference type="SUPFAM" id="SSF46785">
    <property type="entry name" value="Winged helix' DNA-binding domain"/>
    <property type="match status" value="1"/>
</dbReference>
<dbReference type="PANTHER" id="PTHR30126:SF98">
    <property type="entry name" value="HTH-TYPE TRANSCRIPTIONAL ACTIVATOR BAUR"/>
    <property type="match status" value="1"/>
</dbReference>
<dbReference type="Gene3D" id="1.10.10.10">
    <property type="entry name" value="Winged helix-like DNA-binding domain superfamily/Winged helix DNA-binding domain"/>
    <property type="match status" value="1"/>
</dbReference>
<dbReference type="InterPro" id="IPR036388">
    <property type="entry name" value="WH-like_DNA-bd_sf"/>
</dbReference>
<comment type="caution">
    <text evidence="6">The sequence shown here is derived from an EMBL/GenBank/DDBJ whole genome shotgun (WGS) entry which is preliminary data.</text>
</comment>
<evidence type="ECO:0000313" key="7">
    <source>
        <dbReference type="Proteomes" id="UP001465153"/>
    </source>
</evidence>
<evidence type="ECO:0000256" key="4">
    <source>
        <dbReference type="ARBA" id="ARBA00023163"/>
    </source>
</evidence>
<dbReference type="InterPro" id="IPR000847">
    <property type="entry name" value="LysR_HTH_N"/>
</dbReference>
<accession>A0ABQ0A8Z9</accession>
<dbReference type="Pfam" id="PF03466">
    <property type="entry name" value="LysR_substrate"/>
    <property type="match status" value="1"/>
</dbReference>
<evidence type="ECO:0000256" key="1">
    <source>
        <dbReference type="ARBA" id="ARBA00009437"/>
    </source>
</evidence>
<evidence type="ECO:0000256" key="2">
    <source>
        <dbReference type="ARBA" id="ARBA00023015"/>
    </source>
</evidence>
<dbReference type="Pfam" id="PF00126">
    <property type="entry name" value="HTH_1"/>
    <property type="match status" value="1"/>
</dbReference>
<evidence type="ECO:0000259" key="5">
    <source>
        <dbReference type="PROSITE" id="PS50931"/>
    </source>
</evidence>